<feature type="compositionally biased region" description="Polar residues" evidence="1">
    <location>
        <begin position="127"/>
        <end position="141"/>
    </location>
</feature>
<feature type="region of interest" description="Disordered" evidence="1">
    <location>
        <begin position="18"/>
        <end position="42"/>
    </location>
</feature>
<organism evidence="2">
    <name type="scientific">bioreactor metagenome</name>
    <dbReference type="NCBI Taxonomy" id="1076179"/>
    <lineage>
        <taxon>unclassified sequences</taxon>
        <taxon>metagenomes</taxon>
        <taxon>ecological metagenomes</taxon>
    </lineage>
</organism>
<evidence type="ECO:0000313" key="2">
    <source>
        <dbReference type="EMBL" id="MPN60844.1"/>
    </source>
</evidence>
<feature type="compositionally biased region" description="Polar residues" evidence="1">
    <location>
        <begin position="18"/>
        <end position="27"/>
    </location>
</feature>
<protein>
    <submittedName>
        <fullName evidence="2">Uncharacterized protein</fullName>
    </submittedName>
</protein>
<sequence>MVNNATGEAAAASMATVLSTGPGNTQPMADARPPSRIDQGMGLDAMPLSELRTASQIPCPPARSSRDSAMQAEVVMTMSMAMVTITGPALCVPSSAANMGTPMKPVLGNAATKAPNAASFQPRRARVSSTVAPTISAAQSR</sequence>
<accession>A0A645JKI8</accession>
<gene>
    <name evidence="2" type="ORF">SDC9_208577</name>
</gene>
<evidence type="ECO:0000256" key="1">
    <source>
        <dbReference type="SAM" id="MobiDB-lite"/>
    </source>
</evidence>
<proteinExistence type="predicted"/>
<comment type="caution">
    <text evidence="2">The sequence shown here is derived from an EMBL/GenBank/DDBJ whole genome shotgun (WGS) entry which is preliminary data.</text>
</comment>
<dbReference type="AlphaFoldDB" id="A0A645JKI8"/>
<dbReference type="EMBL" id="VSSQ01136614">
    <property type="protein sequence ID" value="MPN60844.1"/>
    <property type="molecule type" value="Genomic_DNA"/>
</dbReference>
<reference evidence="2" key="1">
    <citation type="submission" date="2019-08" db="EMBL/GenBank/DDBJ databases">
        <authorList>
            <person name="Kucharzyk K."/>
            <person name="Murdoch R.W."/>
            <person name="Higgins S."/>
            <person name="Loffler F."/>
        </authorList>
    </citation>
    <scope>NUCLEOTIDE SEQUENCE</scope>
</reference>
<name>A0A645JKI8_9ZZZZ</name>
<feature type="region of interest" description="Disordered" evidence="1">
    <location>
        <begin position="110"/>
        <end position="141"/>
    </location>
</feature>